<dbReference type="InterPro" id="IPR008672">
    <property type="entry name" value="Mad1"/>
</dbReference>
<keyword evidence="3" id="KW-0132">Cell division</keyword>
<dbReference type="AlphaFoldDB" id="A0A2K6KLB7"/>
<dbReference type="Pfam" id="PF05557">
    <property type="entry name" value="MAD"/>
    <property type="match status" value="1"/>
</dbReference>
<dbReference type="GO" id="GO:0051301">
    <property type="term" value="P:cell division"/>
    <property type="evidence" value="ECO:0007669"/>
    <property type="project" value="UniProtKB-KW"/>
</dbReference>
<evidence type="ECO:0000256" key="7">
    <source>
        <dbReference type="SAM" id="Coils"/>
    </source>
</evidence>
<keyword evidence="5" id="KW-0539">Nucleus</keyword>
<evidence type="ECO:0000313" key="8">
    <source>
        <dbReference type="Ensembl" id="ENSRBIP00000012067.1"/>
    </source>
</evidence>
<dbReference type="SUPFAM" id="SSF75704">
    <property type="entry name" value="Mitotic arrest deficient-like 1, Mad1"/>
    <property type="match status" value="1"/>
</dbReference>
<protein>
    <submittedName>
        <fullName evidence="8">Mitotic arrest deficient 1 like 1</fullName>
    </submittedName>
</protein>
<dbReference type="PANTHER" id="PTHR23168">
    <property type="entry name" value="MITOTIC SPINDLE ASSEMBLY CHECKPOINT PROTEIN MAD1 MITOTIC ARREST DEFICIENT-LIKE PROTEIN 1"/>
    <property type="match status" value="1"/>
</dbReference>
<feature type="coiled-coil region" evidence="7">
    <location>
        <begin position="352"/>
        <end position="400"/>
    </location>
</feature>
<evidence type="ECO:0000256" key="3">
    <source>
        <dbReference type="ARBA" id="ARBA00022618"/>
    </source>
</evidence>
<evidence type="ECO:0000256" key="4">
    <source>
        <dbReference type="ARBA" id="ARBA00022776"/>
    </source>
</evidence>
<evidence type="ECO:0000256" key="6">
    <source>
        <dbReference type="ARBA" id="ARBA00023306"/>
    </source>
</evidence>
<dbReference type="GO" id="GO:0051315">
    <property type="term" value="P:attachment of mitotic spindle microtubules to kinetochore"/>
    <property type="evidence" value="ECO:0007669"/>
    <property type="project" value="TreeGrafter"/>
</dbReference>
<keyword evidence="6" id="KW-0131">Cell cycle</keyword>
<feature type="coiled-coil region" evidence="7">
    <location>
        <begin position="449"/>
        <end position="532"/>
    </location>
</feature>
<gene>
    <name evidence="8" type="primary">MAD1L1</name>
</gene>
<dbReference type="Ensembl" id="ENSRBIT00000035757.1">
    <property type="protein sequence ID" value="ENSRBIP00000012067.1"/>
    <property type="gene ID" value="ENSRBIG00000029951.1"/>
</dbReference>
<dbReference type="Gene3D" id="6.10.250.90">
    <property type="match status" value="1"/>
</dbReference>
<organism evidence="8 9">
    <name type="scientific">Rhinopithecus bieti</name>
    <name type="common">Black snub-nosed monkey</name>
    <name type="synonym">Pygathrix bieti</name>
    <dbReference type="NCBI Taxonomy" id="61621"/>
    <lineage>
        <taxon>Eukaryota</taxon>
        <taxon>Metazoa</taxon>
        <taxon>Chordata</taxon>
        <taxon>Craniata</taxon>
        <taxon>Vertebrata</taxon>
        <taxon>Euteleostomi</taxon>
        <taxon>Mammalia</taxon>
        <taxon>Eutheria</taxon>
        <taxon>Euarchontoglires</taxon>
        <taxon>Primates</taxon>
        <taxon>Haplorrhini</taxon>
        <taxon>Catarrhini</taxon>
        <taxon>Cercopithecidae</taxon>
        <taxon>Colobinae</taxon>
        <taxon>Rhinopithecus</taxon>
    </lineage>
</organism>
<comment type="similarity">
    <text evidence="2">Belongs to the MAD1 family.</text>
</comment>
<dbReference type="Proteomes" id="UP000233180">
    <property type="component" value="Unassembled WGS sequence"/>
</dbReference>
<dbReference type="GO" id="GO:0072686">
    <property type="term" value="C:mitotic spindle"/>
    <property type="evidence" value="ECO:0007669"/>
    <property type="project" value="TreeGrafter"/>
</dbReference>
<accession>A0A2K6KLB7</accession>
<evidence type="ECO:0000313" key="9">
    <source>
        <dbReference type="Proteomes" id="UP000233180"/>
    </source>
</evidence>
<sequence length="598" mass="69291">MEDLGENTTVLSTLRSLNNFISQRVEGGSGLDISTSAPGSLQMQYQQSMQLEERAEQIRSKSHLIQVEREKMQMELSHKRARVELERAASTSARNYEREVDRNQELLTRIRQLQEREAGAEEKMQEQLERNRQCQQNLDAASKRLREKEDSLAQAGETINALKGRISELQWSVMDQEMRVKRLESEKQELQEQLDLQHKKWQEANQKIQELQASQEARADHEQQIKDLEQKLSLQEQDAAIVKNMKSELVRLPRLERELKQLREESTHLREMRETNGLLQEELEGLQRKLGRQEKMQETLVGLELENERLLAKLQSWERLDQTTGLSIRTPEDLSRFVVELQQRELALKDKNSAVTSSARGLEKARQQLQEELRQVSGQLLEERKKRETHEALARRLQKRVLLLTKERDGMRAILGSYDSELTPAEYSPQLTRRMREAEDMVQKVHSHSAEMEAQLSQALEELGGQKQRADMLEMELKMLKSQSSSAEQSFLFSREEVDTLRLKVEELEGERSRLEEEKRMLEAQLERRVLQCSQVKTEIGQTPWNSRSGGRGTLWRLVQLQESGQVGGTVPYRTCSHSLPPHSCPHPLSVLCAFPLA</sequence>
<reference evidence="8" key="3">
    <citation type="submission" date="2025-09" db="UniProtKB">
        <authorList>
            <consortium name="Ensembl"/>
        </authorList>
    </citation>
    <scope>IDENTIFICATION</scope>
</reference>
<dbReference type="GeneTree" id="ENSGT00390000001316"/>
<keyword evidence="9" id="KW-1185">Reference proteome</keyword>
<reference evidence="8 9" key="1">
    <citation type="submission" date="2016-06" db="EMBL/GenBank/DDBJ databases">
        <title>Genome of Rhinopithecus bieti.</title>
        <authorList>
            <person name="Wu"/>
            <person name="C.-I. and Zhang"/>
            <person name="Y."/>
        </authorList>
    </citation>
    <scope>NUCLEOTIDE SEQUENCE</scope>
</reference>
<dbReference type="GO" id="GO:0005635">
    <property type="term" value="C:nuclear envelope"/>
    <property type="evidence" value="ECO:0007669"/>
    <property type="project" value="TreeGrafter"/>
</dbReference>
<comment type="subcellular location">
    <subcellularLocation>
        <location evidence="1">Nucleus</location>
    </subcellularLocation>
</comment>
<feature type="coiled-coil region" evidence="7">
    <location>
        <begin position="93"/>
        <end position="320"/>
    </location>
</feature>
<dbReference type="GO" id="GO:0007094">
    <property type="term" value="P:mitotic spindle assembly checkpoint signaling"/>
    <property type="evidence" value="ECO:0007669"/>
    <property type="project" value="InterPro"/>
</dbReference>
<evidence type="ECO:0000256" key="2">
    <source>
        <dbReference type="ARBA" id="ARBA00008029"/>
    </source>
</evidence>
<name>A0A2K6KLB7_RHIBE</name>
<dbReference type="GO" id="GO:0000776">
    <property type="term" value="C:kinetochore"/>
    <property type="evidence" value="ECO:0007669"/>
    <property type="project" value="TreeGrafter"/>
</dbReference>
<evidence type="ECO:0000256" key="5">
    <source>
        <dbReference type="ARBA" id="ARBA00023242"/>
    </source>
</evidence>
<keyword evidence="4" id="KW-0498">Mitosis</keyword>
<proteinExistence type="inferred from homology"/>
<evidence type="ECO:0000256" key="1">
    <source>
        <dbReference type="ARBA" id="ARBA00004123"/>
    </source>
</evidence>
<reference evidence="8" key="2">
    <citation type="submission" date="2025-08" db="UniProtKB">
        <authorList>
            <consortium name="Ensembl"/>
        </authorList>
    </citation>
    <scope>IDENTIFICATION</scope>
</reference>
<keyword evidence="7" id="KW-0175">Coiled coil</keyword>
<dbReference type="PANTHER" id="PTHR23168:SF0">
    <property type="entry name" value="MITOTIC SPINDLE ASSEMBLY CHECKPOINT PROTEIN MAD1"/>
    <property type="match status" value="1"/>
</dbReference>